<keyword evidence="4" id="KW-0411">Iron-sulfur</keyword>
<protein>
    <recommendedName>
        <fullName evidence="4">Adenosine 5'-phosphosulfate reductase</fullName>
        <shortName evidence="4">APS reductase</shortName>
        <ecNumber evidence="4">1.8.4.10</ecNumber>
    </recommendedName>
    <alternativeName>
        <fullName evidence="4">5'-adenylylsulfate reductase</fullName>
    </alternativeName>
    <alternativeName>
        <fullName evidence="4">Thioredoxin-dependent 5'-adenylylsulfate reductase</fullName>
    </alternativeName>
</protein>
<dbReference type="PANTHER" id="PTHR46509">
    <property type="entry name" value="PHOSPHOADENOSINE PHOSPHOSULFATE REDUCTASE"/>
    <property type="match status" value="1"/>
</dbReference>
<sequence>MKGHEQNMVGMSEFKIFLESELKKIEDELWSFRNKKILMTSSFQSQSLPLLHIISRLDVPVDIYVLDTGFLFPETHQFIESVSKELGLNIKTMKGDSSLSDQVVSPGVFLHSQDSDRCCHINKVLPLKRISIGYDVWISGIRADQSSVRAKKKPIEYSEDGLLRYHPMLSWTAKDIYLYRKLYSLPEHPLEKEGYLSVGCYPCTQKYVDSIGSDLRSGRWEGQKKIECGLHTEV</sequence>
<comment type="cofactor">
    <cofactor evidence="4">
        <name>[4Fe-4S] cluster</name>
        <dbReference type="ChEBI" id="CHEBI:49883"/>
    </cofactor>
    <text evidence="4">Binds 1 [4Fe-4S] cluster per subunit.</text>
</comment>
<feature type="binding site" evidence="4">
    <location>
        <position position="203"/>
    </location>
    <ligand>
        <name>[4Fe-4S] cluster</name>
        <dbReference type="ChEBI" id="CHEBI:49883"/>
    </ligand>
</feature>
<keyword evidence="4" id="KW-0963">Cytoplasm</keyword>
<dbReference type="EMBL" id="QUOT01000001">
    <property type="protein sequence ID" value="REL30197.1"/>
    <property type="molecule type" value="Genomic_DNA"/>
</dbReference>
<dbReference type="PANTHER" id="PTHR46509:SF1">
    <property type="entry name" value="PHOSPHOADENOSINE PHOSPHOSULFATE REDUCTASE"/>
    <property type="match status" value="1"/>
</dbReference>
<dbReference type="Gene3D" id="3.40.50.620">
    <property type="entry name" value="HUPs"/>
    <property type="match status" value="1"/>
</dbReference>
<dbReference type="NCBIfam" id="TIGR00434">
    <property type="entry name" value="cysH"/>
    <property type="match status" value="1"/>
</dbReference>
<dbReference type="GO" id="GO:0046872">
    <property type="term" value="F:metal ion binding"/>
    <property type="evidence" value="ECO:0007669"/>
    <property type="project" value="UniProtKB-KW"/>
</dbReference>
<keyword evidence="4" id="KW-0479">Metal-binding</keyword>
<comment type="similarity">
    <text evidence="1 4">Belongs to the PAPS reductase family. CysH subfamily.</text>
</comment>
<evidence type="ECO:0000256" key="3">
    <source>
        <dbReference type="ARBA" id="ARBA00024327"/>
    </source>
</evidence>
<reference evidence="7" key="1">
    <citation type="submission" date="2018-08" db="EMBL/GenBank/DDBJ databases">
        <title>Thalassotalea euphylliae genome.</title>
        <authorList>
            <person name="Summers S."/>
            <person name="Rice S.A."/>
            <person name="Freckelton M.L."/>
            <person name="Nedved B.T."/>
            <person name="Hadfield M.G."/>
        </authorList>
    </citation>
    <scope>NUCLEOTIDE SEQUENCE [LARGE SCALE GENOMIC DNA]</scope>
    <source>
        <strain evidence="7">H3</strain>
    </source>
</reference>
<gene>
    <name evidence="4" type="primary">cysH</name>
    <name evidence="6" type="ORF">DXX94_05475</name>
</gene>
<evidence type="ECO:0000256" key="1">
    <source>
        <dbReference type="ARBA" id="ARBA00009732"/>
    </source>
</evidence>
<dbReference type="GO" id="GO:0005737">
    <property type="term" value="C:cytoplasm"/>
    <property type="evidence" value="ECO:0007669"/>
    <property type="project" value="UniProtKB-SubCell"/>
</dbReference>
<dbReference type="InterPro" id="IPR002500">
    <property type="entry name" value="PAPS_reduct_dom"/>
</dbReference>
<dbReference type="Proteomes" id="UP000256899">
    <property type="component" value="Unassembled WGS sequence"/>
</dbReference>
<dbReference type="NCBIfam" id="NF002537">
    <property type="entry name" value="PRK02090.1"/>
    <property type="match status" value="1"/>
</dbReference>
<feature type="active site" description="Nucleophile; cysteine thiosulfonate intermediate" evidence="4">
    <location>
        <position position="228"/>
    </location>
</feature>
<dbReference type="HAMAP" id="MF_00063">
    <property type="entry name" value="CysH"/>
    <property type="match status" value="1"/>
</dbReference>
<dbReference type="AlphaFoldDB" id="A0A3E0U0R9"/>
<dbReference type="GO" id="GO:0019379">
    <property type="term" value="P:sulfate assimilation, phosphoadenylyl sulfate reduction by phosphoadenylyl-sulfate reductase (thioredoxin)"/>
    <property type="evidence" value="ECO:0007669"/>
    <property type="project" value="UniProtKB-UniRule"/>
</dbReference>
<keyword evidence="2 4" id="KW-0560">Oxidoreductase</keyword>
<dbReference type="GO" id="GO:0004604">
    <property type="term" value="F:phosphoadenylyl-sulfate reductase (thioredoxin) activity"/>
    <property type="evidence" value="ECO:0007669"/>
    <property type="project" value="UniProtKB-UniRule"/>
</dbReference>
<dbReference type="EC" id="1.8.4.10" evidence="4"/>
<comment type="pathway">
    <text evidence="3 4">Sulfur metabolism; hydrogen sulfide biosynthesis; sulfite from sulfate.</text>
</comment>
<evidence type="ECO:0000256" key="2">
    <source>
        <dbReference type="ARBA" id="ARBA00023002"/>
    </source>
</evidence>
<dbReference type="RefSeq" id="WP_116014385.1">
    <property type="nucleotide sequence ID" value="NZ_QUOT01000001.1"/>
</dbReference>
<dbReference type="InterPro" id="IPR004511">
    <property type="entry name" value="PAPS/APS_Rdtase"/>
</dbReference>
<comment type="caution">
    <text evidence="6">The sequence shown here is derived from an EMBL/GenBank/DDBJ whole genome shotgun (WGS) entry which is preliminary data.</text>
</comment>
<comment type="catalytic activity">
    <reaction evidence="4">
        <text>[thioredoxin]-disulfide + sulfite + AMP + 2 H(+) = adenosine 5'-phosphosulfate + [thioredoxin]-dithiol</text>
        <dbReference type="Rhea" id="RHEA:21976"/>
        <dbReference type="Rhea" id="RHEA-COMP:10698"/>
        <dbReference type="Rhea" id="RHEA-COMP:10700"/>
        <dbReference type="ChEBI" id="CHEBI:15378"/>
        <dbReference type="ChEBI" id="CHEBI:17359"/>
        <dbReference type="ChEBI" id="CHEBI:29950"/>
        <dbReference type="ChEBI" id="CHEBI:50058"/>
        <dbReference type="ChEBI" id="CHEBI:58243"/>
        <dbReference type="ChEBI" id="CHEBI:456215"/>
        <dbReference type="EC" id="1.8.4.10"/>
    </reaction>
</comment>
<dbReference type="GO" id="GO:0051539">
    <property type="term" value="F:4 iron, 4 sulfur cluster binding"/>
    <property type="evidence" value="ECO:0007669"/>
    <property type="project" value="UniProtKB-UniRule"/>
</dbReference>
<evidence type="ECO:0000313" key="6">
    <source>
        <dbReference type="EMBL" id="REL30197.1"/>
    </source>
</evidence>
<evidence type="ECO:0000259" key="5">
    <source>
        <dbReference type="Pfam" id="PF01507"/>
    </source>
</evidence>
<dbReference type="GO" id="GO:0043866">
    <property type="term" value="F:adenylyl-sulfate reductase (thioredoxin) activity"/>
    <property type="evidence" value="ECO:0007669"/>
    <property type="project" value="UniProtKB-EC"/>
</dbReference>
<evidence type="ECO:0000256" key="4">
    <source>
        <dbReference type="HAMAP-Rule" id="MF_00063"/>
    </source>
</evidence>
<accession>A0A3E0U0R9</accession>
<proteinExistence type="inferred from homology"/>
<dbReference type="GO" id="GO:0070814">
    <property type="term" value="P:hydrogen sulfide biosynthetic process"/>
    <property type="evidence" value="ECO:0007669"/>
    <property type="project" value="UniProtKB-UniRule"/>
</dbReference>
<dbReference type="SUPFAM" id="SSF52402">
    <property type="entry name" value="Adenine nucleotide alpha hydrolases-like"/>
    <property type="match status" value="1"/>
</dbReference>
<name>A0A3E0U0R9_9GAMM</name>
<comment type="function">
    <text evidence="4">Catalyzes the formation of sulfite from adenosine 5'-phosphosulfate (APS) using thioredoxin as an electron donor.</text>
</comment>
<keyword evidence="7" id="KW-1185">Reference proteome</keyword>
<feature type="binding site" evidence="4">
    <location>
        <position position="119"/>
    </location>
    <ligand>
        <name>[4Fe-4S] cluster</name>
        <dbReference type="ChEBI" id="CHEBI:49883"/>
    </ligand>
</feature>
<organism evidence="6 7">
    <name type="scientific">Thalassotalea euphylliae</name>
    <dbReference type="NCBI Taxonomy" id="1655234"/>
    <lineage>
        <taxon>Bacteria</taxon>
        <taxon>Pseudomonadati</taxon>
        <taxon>Pseudomonadota</taxon>
        <taxon>Gammaproteobacteria</taxon>
        <taxon>Alteromonadales</taxon>
        <taxon>Colwelliaceae</taxon>
        <taxon>Thalassotalea</taxon>
    </lineage>
</organism>
<evidence type="ECO:0000313" key="7">
    <source>
        <dbReference type="Proteomes" id="UP000256899"/>
    </source>
</evidence>
<dbReference type="InterPro" id="IPR014729">
    <property type="entry name" value="Rossmann-like_a/b/a_fold"/>
</dbReference>
<dbReference type="Pfam" id="PF01507">
    <property type="entry name" value="PAPS_reduct"/>
    <property type="match status" value="1"/>
</dbReference>
<feature type="domain" description="Phosphoadenosine phosphosulphate reductase" evidence="5">
    <location>
        <begin position="37"/>
        <end position="206"/>
    </location>
</feature>
<feature type="binding site" evidence="4">
    <location>
        <position position="118"/>
    </location>
    <ligand>
        <name>[4Fe-4S] cluster</name>
        <dbReference type="ChEBI" id="CHEBI:49883"/>
    </ligand>
</feature>
<dbReference type="PIRSF" id="PIRSF000857">
    <property type="entry name" value="PAPS_reductase"/>
    <property type="match status" value="1"/>
</dbReference>
<feature type="binding site" evidence="4">
    <location>
        <position position="200"/>
    </location>
    <ligand>
        <name>[4Fe-4S] cluster</name>
        <dbReference type="ChEBI" id="CHEBI:49883"/>
    </ligand>
</feature>
<comment type="subcellular location">
    <subcellularLocation>
        <location evidence="4">Cytoplasm</location>
    </subcellularLocation>
</comment>
<keyword evidence="4" id="KW-0408">Iron</keyword>